<accession>A0ABW0PA86</accession>
<evidence type="ECO:0000256" key="1">
    <source>
        <dbReference type="SAM" id="MobiDB-lite"/>
    </source>
</evidence>
<dbReference type="Proteomes" id="UP001596060">
    <property type="component" value="Unassembled WGS sequence"/>
</dbReference>
<gene>
    <name evidence="2" type="ORF">ACFPN9_26340</name>
</gene>
<proteinExistence type="predicted"/>
<reference evidence="3" key="1">
    <citation type="journal article" date="2019" name="Int. J. Syst. Evol. Microbiol.">
        <title>The Global Catalogue of Microorganisms (GCM) 10K type strain sequencing project: providing services to taxonomists for standard genome sequencing and annotation.</title>
        <authorList>
            <consortium name="The Broad Institute Genomics Platform"/>
            <consortium name="The Broad Institute Genome Sequencing Center for Infectious Disease"/>
            <person name="Wu L."/>
            <person name="Ma J."/>
        </authorList>
    </citation>
    <scope>NUCLEOTIDE SEQUENCE [LARGE SCALE GENOMIC DNA]</scope>
    <source>
        <strain evidence="3">CCUG 43117</strain>
    </source>
</reference>
<organism evidence="2 3">
    <name type="scientific">Bosea massiliensis</name>
    <dbReference type="NCBI Taxonomy" id="151419"/>
    <lineage>
        <taxon>Bacteria</taxon>
        <taxon>Pseudomonadati</taxon>
        <taxon>Pseudomonadota</taxon>
        <taxon>Alphaproteobacteria</taxon>
        <taxon>Hyphomicrobiales</taxon>
        <taxon>Boseaceae</taxon>
        <taxon>Bosea</taxon>
    </lineage>
</organism>
<dbReference type="EMBL" id="JBHSLU010000117">
    <property type="protein sequence ID" value="MFC5508759.1"/>
    <property type="molecule type" value="Genomic_DNA"/>
</dbReference>
<keyword evidence="3" id="KW-1185">Reference proteome</keyword>
<name>A0ABW0PA86_9HYPH</name>
<evidence type="ECO:0000313" key="3">
    <source>
        <dbReference type="Proteomes" id="UP001596060"/>
    </source>
</evidence>
<dbReference type="RefSeq" id="WP_377817912.1">
    <property type="nucleotide sequence ID" value="NZ_JBHSLU010000117.1"/>
</dbReference>
<feature type="region of interest" description="Disordered" evidence="1">
    <location>
        <begin position="79"/>
        <end position="110"/>
    </location>
</feature>
<comment type="caution">
    <text evidence="2">The sequence shown here is derived from an EMBL/GenBank/DDBJ whole genome shotgun (WGS) entry which is preliminary data.</text>
</comment>
<protein>
    <submittedName>
        <fullName evidence="2">Uncharacterized protein</fullName>
    </submittedName>
</protein>
<sequence>MTTFVGLMALGASCDERGSFDIKTMKVNMTTVAHCIDPRRIDLKRGLQESCEVVGAIFGFGKKNSSSSASAAGGWFGGSAQAASPTSYYPAPQPTQSYSQASGARVIHLN</sequence>
<evidence type="ECO:0000313" key="2">
    <source>
        <dbReference type="EMBL" id="MFC5508759.1"/>
    </source>
</evidence>